<comment type="caution">
    <text evidence="1">The sequence shown here is derived from an EMBL/GenBank/DDBJ whole genome shotgun (WGS) entry which is preliminary data.</text>
</comment>
<accession>A0ACB0KMZ6</accession>
<organism evidence="1 2">
    <name type="scientific">Trifolium pratense</name>
    <name type="common">Red clover</name>
    <dbReference type="NCBI Taxonomy" id="57577"/>
    <lineage>
        <taxon>Eukaryota</taxon>
        <taxon>Viridiplantae</taxon>
        <taxon>Streptophyta</taxon>
        <taxon>Embryophyta</taxon>
        <taxon>Tracheophyta</taxon>
        <taxon>Spermatophyta</taxon>
        <taxon>Magnoliopsida</taxon>
        <taxon>eudicotyledons</taxon>
        <taxon>Gunneridae</taxon>
        <taxon>Pentapetalae</taxon>
        <taxon>rosids</taxon>
        <taxon>fabids</taxon>
        <taxon>Fabales</taxon>
        <taxon>Fabaceae</taxon>
        <taxon>Papilionoideae</taxon>
        <taxon>50 kb inversion clade</taxon>
        <taxon>NPAAA clade</taxon>
        <taxon>Hologalegina</taxon>
        <taxon>IRL clade</taxon>
        <taxon>Trifolieae</taxon>
        <taxon>Trifolium</taxon>
    </lineage>
</organism>
<evidence type="ECO:0000313" key="2">
    <source>
        <dbReference type="Proteomes" id="UP001177021"/>
    </source>
</evidence>
<proteinExistence type="predicted"/>
<gene>
    <name evidence="1" type="ORF">MILVUS5_LOCUS24225</name>
</gene>
<sequence>MEEDHGKAMEEVMRGCEYAHKLKQLLMINTNNLTTIFVEHLVNNILNSFNNVLFLLDKHSKIQKNFSSIAPIIRSVDLEKSCKVMSTSTTRGSCYKRRRNTTQTWEEVTKIPTDDDGHQWRKYGQKKINNSQYSRNYYRCTHKYDQRCLATKQVHRIQQKPPLYKTTYYGHHTCGKYMSNPHIILDPNIHTNSSILLSFNNTFPNPTKQECPFLSTSPSLSSSPNSLEYKDDFPSSSLDDNLLSPKFTLDNSISTRHVSTISSTLDEFDHKDMMYGFSNDFVEFDDDFFHPFNGFS</sequence>
<dbReference type="EMBL" id="CASHSV030000311">
    <property type="protein sequence ID" value="CAJ2657699.1"/>
    <property type="molecule type" value="Genomic_DNA"/>
</dbReference>
<name>A0ACB0KMZ6_TRIPR</name>
<reference evidence="1" key="1">
    <citation type="submission" date="2023-10" db="EMBL/GenBank/DDBJ databases">
        <authorList>
            <person name="Rodriguez Cubillos JULIANA M."/>
            <person name="De Vega J."/>
        </authorList>
    </citation>
    <scope>NUCLEOTIDE SEQUENCE</scope>
</reference>
<keyword evidence="2" id="KW-1185">Reference proteome</keyword>
<evidence type="ECO:0000313" key="1">
    <source>
        <dbReference type="EMBL" id="CAJ2657699.1"/>
    </source>
</evidence>
<protein>
    <submittedName>
        <fullName evidence="1">Uncharacterized protein</fullName>
    </submittedName>
</protein>
<dbReference type="Proteomes" id="UP001177021">
    <property type="component" value="Unassembled WGS sequence"/>
</dbReference>